<dbReference type="Proteomes" id="UP000799771">
    <property type="component" value="Unassembled WGS sequence"/>
</dbReference>
<dbReference type="GeneID" id="54405641"/>
<evidence type="ECO:0000313" key="2">
    <source>
        <dbReference type="EMBL" id="KAF2126246.1"/>
    </source>
</evidence>
<feature type="compositionally biased region" description="Low complexity" evidence="1">
    <location>
        <begin position="160"/>
        <end position="169"/>
    </location>
</feature>
<keyword evidence="3" id="KW-1185">Reference proteome</keyword>
<dbReference type="EMBL" id="ML977514">
    <property type="protein sequence ID" value="KAF2126246.1"/>
    <property type="molecule type" value="Genomic_DNA"/>
</dbReference>
<dbReference type="RefSeq" id="XP_033520638.1">
    <property type="nucleotide sequence ID" value="XM_033665209.1"/>
</dbReference>
<protein>
    <submittedName>
        <fullName evidence="2">Uncharacterized protein</fullName>
    </submittedName>
</protein>
<dbReference type="AlphaFoldDB" id="A0A6A6A3X1"/>
<feature type="region of interest" description="Disordered" evidence="1">
    <location>
        <begin position="51"/>
        <end position="210"/>
    </location>
</feature>
<evidence type="ECO:0000256" key="1">
    <source>
        <dbReference type="SAM" id="MobiDB-lite"/>
    </source>
</evidence>
<feature type="compositionally biased region" description="Polar residues" evidence="1">
    <location>
        <begin position="108"/>
        <end position="118"/>
    </location>
</feature>
<sequence>MDRRSLHGGPPRGLQPRLESQDARSNLAIQPATNATSFKLKKNTVKIVGAASSASNAPPRAAAPASSVTSPPVLGLAKAKPREADGPNPTKPVIKTASPAPPKIELPKQSNQSESNLESMFARLSARDPLSPSSGAPKESSPAGPNKNLFSFEHTHETTDTTSPKSPKSNAVDLSATPVKSEEPNETVSSAMQDRKVEPPKNTDEEQTKVNQRWEGVSQEDVANEYLHKASEYIDALPADNHAVIHNVQTASKKLRSAYTPDVKLDKDEVEKLKAQYVSAVVDYVNKFVDKRQSPLTTMCVKQTLQNTNGSFLHLCSTLVNINHLSLQTADDLAALCKAILSILPKSTPTTSRDEMPKSGDPVDTLKAWPSQEKRENPAAYRTCLLKGVSGVRSINELQALVWGGRLESISMPETASSYALVRFLTPEGCDKYFKATENGIEIAGDKKAVVFVEKQPGPTSINDVIQNCIDNDMTRCVRVYEADDSWSDMVLMKLARGKGVGKRDVDRIKRGKTARGRPYIEFRFANIYHALNFSRQLGSDDDWEHCSIVYAPDPCETARGIHYKDEDEDGAV</sequence>
<dbReference type="OrthoDB" id="422086at2759"/>
<feature type="compositionally biased region" description="Low complexity" evidence="1">
    <location>
        <begin position="51"/>
        <end position="72"/>
    </location>
</feature>
<accession>A0A6A6A3X1</accession>
<feature type="compositionally biased region" description="Basic and acidic residues" evidence="1">
    <location>
        <begin position="193"/>
        <end position="208"/>
    </location>
</feature>
<organism evidence="2 3">
    <name type="scientific">Dothidotthia symphoricarpi CBS 119687</name>
    <dbReference type="NCBI Taxonomy" id="1392245"/>
    <lineage>
        <taxon>Eukaryota</taxon>
        <taxon>Fungi</taxon>
        <taxon>Dikarya</taxon>
        <taxon>Ascomycota</taxon>
        <taxon>Pezizomycotina</taxon>
        <taxon>Dothideomycetes</taxon>
        <taxon>Pleosporomycetidae</taxon>
        <taxon>Pleosporales</taxon>
        <taxon>Dothidotthiaceae</taxon>
        <taxon>Dothidotthia</taxon>
    </lineage>
</organism>
<gene>
    <name evidence="2" type="ORF">P153DRAFT_323456</name>
</gene>
<evidence type="ECO:0000313" key="3">
    <source>
        <dbReference type="Proteomes" id="UP000799771"/>
    </source>
</evidence>
<name>A0A6A6A3X1_9PLEO</name>
<feature type="region of interest" description="Disordered" evidence="1">
    <location>
        <begin position="1"/>
        <end position="25"/>
    </location>
</feature>
<reference evidence="2" key="1">
    <citation type="journal article" date="2020" name="Stud. Mycol.">
        <title>101 Dothideomycetes genomes: a test case for predicting lifestyles and emergence of pathogens.</title>
        <authorList>
            <person name="Haridas S."/>
            <person name="Albert R."/>
            <person name="Binder M."/>
            <person name="Bloem J."/>
            <person name="Labutti K."/>
            <person name="Salamov A."/>
            <person name="Andreopoulos B."/>
            <person name="Baker S."/>
            <person name="Barry K."/>
            <person name="Bills G."/>
            <person name="Bluhm B."/>
            <person name="Cannon C."/>
            <person name="Castanera R."/>
            <person name="Culley D."/>
            <person name="Daum C."/>
            <person name="Ezra D."/>
            <person name="Gonzalez J."/>
            <person name="Henrissat B."/>
            <person name="Kuo A."/>
            <person name="Liang C."/>
            <person name="Lipzen A."/>
            <person name="Lutzoni F."/>
            <person name="Magnuson J."/>
            <person name="Mondo S."/>
            <person name="Nolan M."/>
            <person name="Ohm R."/>
            <person name="Pangilinan J."/>
            <person name="Park H.-J."/>
            <person name="Ramirez L."/>
            <person name="Alfaro M."/>
            <person name="Sun H."/>
            <person name="Tritt A."/>
            <person name="Yoshinaga Y."/>
            <person name="Zwiers L.-H."/>
            <person name="Turgeon B."/>
            <person name="Goodwin S."/>
            <person name="Spatafora J."/>
            <person name="Crous P."/>
            <person name="Grigoriev I."/>
        </authorList>
    </citation>
    <scope>NUCLEOTIDE SEQUENCE</scope>
    <source>
        <strain evidence="2">CBS 119687</strain>
    </source>
</reference>
<proteinExistence type="predicted"/>